<gene>
    <name evidence="2" type="ORF">FNU76_23435</name>
</gene>
<organism evidence="2 3">
    <name type="scientific">Chitinimonas arctica</name>
    <dbReference type="NCBI Taxonomy" id="2594795"/>
    <lineage>
        <taxon>Bacteria</taxon>
        <taxon>Pseudomonadati</taxon>
        <taxon>Pseudomonadota</taxon>
        <taxon>Betaproteobacteria</taxon>
        <taxon>Neisseriales</taxon>
        <taxon>Chitinibacteraceae</taxon>
        <taxon>Chitinimonas</taxon>
    </lineage>
</organism>
<proteinExistence type="predicted"/>
<dbReference type="InterPro" id="IPR051531">
    <property type="entry name" value="N-acetyltransferase"/>
</dbReference>
<dbReference type="InterPro" id="IPR016181">
    <property type="entry name" value="Acyl_CoA_acyltransferase"/>
</dbReference>
<feature type="domain" description="N-acetyltransferase" evidence="1">
    <location>
        <begin position="211"/>
        <end position="262"/>
    </location>
</feature>
<dbReference type="PANTHER" id="PTHR43792:SF1">
    <property type="entry name" value="N-ACETYLTRANSFERASE DOMAIN-CONTAINING PROTEIN"/>
    <property type="match status" value="1"/>
</dbReference>
<evidence type="ECO:0000313" key="3">
    <source>
        <dbReference type="Proteomes" id="UP000317550"/>
    </source>
</evidence>
<reference evidence="3" key="1">
    <citation type="submission" date="2019-07" db="EMBL/GenBank/DDBJ databases">
        <title>Chitinimonas sp. nov., isolated from Ny-Alesund, arctica soil.</title>
        <authorList>
            <person name="Xu Q."/>
            <person name="Peng F."/>
        </authorList>
    </citation>
    <scope>NUCLEOTIDE SEQUENCE [LARGE SCALE GENOMIC DNA]</scope>
    <source>
        <strain evidence="3">R3-44</strain>
    </source>
</reference>
<evidence type="ECO:0000313" key="2">
    <source>
        <dbReference type="EMBL" id="QDQ29063.1"/>
    </source>
</evidence>
<dbReference type="Gene3D" id="3.40.630.30">
    <property type="match status" value="1"/>
</dbReference>
<dbReference type="OrthoDB" id="3533156at2"/>
<keyword evidence="2" id="KW-0808">Transferase</keyword>
<keyword evidence="3" id="KW-1185">Reference proteome</keyword>
<name>A0A516SLN2_9NEIS</name>
<dbReference type="SUPFAM" id="SSF55729">
    <property type="entry name" value="Acyl-CoA N-acyltransferases (Nat)"/>
    <property type="match status" value="1"/>
</dbReference>
<accession>A0A516SLN2</accession>
<dbReference type="PANTHER" id="PTHR43792">
    <property type="entry name" value="GNAT FAMILY, PUTATIVE (AFU_ORTHOLOGUE AFUA_3G00765)-RELATED-RELATED"/>
    <property type="match status" value="1"/>
</dbReference>
<dbReference type="AlphaFoldDB" id="A0A516SLN2"/>
<dbReference type="KEGG" id="cari:FNU76_23435"/>
<dbReference type="GO" id="GO:0016747">
    <property type="term" value="F:acyltransferase activity, transferring groups other than amino-acyl groups"/>
    <property type="evidence" value="ECO:0007669"/>
    <property type="project" value="InterPro"/>
</dbReference>
<protein>
    <submittedName>
        <fullName evidence="2">GNAT family N-acetyltransferase</fullName>
    </submittedName>
</protein>
<evidence type="ECO:0000259" key="1">
    <source>
        <dbReference type="Pfam" id="PF13302"/>
    </source>
</evidence>
<sequence length="301" mass="33695">MTYGINMMQRMIATNPYALMASGSNHSEVLVNRSEEVSNASVIDVDRNLKPYTNSLVTANLFLRPIFPSDYRGLLPIFTNPEAVKYFMSGRVMTVEELQQKTSHRAMVSADVHRPGRRVTDLHSWAMITHDGMVGYCMVEARLLDDPALLESVKGIFNNRAALDLLDKPENAALKKNAAKIRKKNGAAPKEVPGVELDWPMQLQLRYADYMELSYAISPASSGRGLTTEACKAVINHVGGKYYATVHPLNIPSQRVLEKSGLDKVQDNIVVDRYVSSCQQGQSRRHFYILDTGRKNEYANL</sequence>
<dbReference type="EMBL" id="CP041730">
    <property type="protein sequence ID" value="QDQ29063.1"/>
    <property type="molecule type" value="Genomic_DNA"/>
</dbReference>
<dbReference type="Proteomes" id="UP000317550">
    <property type="component" value="Chromosome"/>
</dbReference>
<dbReference type="InterPro" id="IPR000182">
    <property type="entry name" value="GNAT_dom"/>
</dbReference>
<dbReference type="Pfam" id="PF13302">
    <property type="entry name" value="Acetyltransf_3"/>
    <property type="match status" value="1"/>
</dbReference>